<dbReference type="Proteomes" id="UP000315423">
    <property type="component" value="Unassembled WGS sequence"/>
</dbReference>
<dbReference type="EMBL" id="QYBA01000005">
    <property type="protein sequence ID" value="TKY92530.1"/>
    <property type="molecule type" value="Genomic_DNA"/>
</dbReference>
<accession>A0AC61SD21</accession>
<comment type="caution">
    <text evidence="1">The sequence shown here is derived from an EMBL/GenBank/DDBJ whole genome shotgun (WGS) entry which is preliminary data.</text>
</comment>
<name>A0AC61SD21_9EURY</name>
<evidence type="ECO:0000313" key="1">
    <source>
        <dbReference type="EMBL" id="TKY92530.1"/>
    </source>
</evidence>
<proteinExistence type="predicted"/>
<organism evidence="1 2">
    <name type="scientific">Candidatus Methanomarinus sp</name>
    <dbReference type="NCBI Taxonomy" id="3386244"/>
    <lineage>
        <taxon>Archaea</taxon>
        <taxon>Methanobacteriati</taxon>
        <taxon>Methanobacteriota</taxon>
        <taxon>Stenosarchaea group</taxon>
        <taxon>Methanomicrobia</taxon>
        <taxon>Methanosarcinales</taxon>
        <taxon>ANME-2 cluster</taxon>
        <taxon>Candidatus Methanocomedenaceae</taxon>
        <taxon>Candidatus Methanomarinus</taxon>
    </lineage>
</organism>
<reference evidence="1" key="1">
    <citation type="submission" date="2018-09" db="EMBL/GenBank/DDBJ databases">
        <title>A genomic encyclopedia of anaerobic methanotrophic archaea.</title>
        <authorList>
            <person name="Skennerton C.T."/>
            <person name="Chadwick G.L."/>
            <person name="Laso-Perez R."/>
            <person name="Leu A.O."/>
            <person name="Speth D.R."/>
            <person name="Yu H."/>
            <person name="Morgan-Lang C."/>
            <person name="Hatzenpichler R."/>
            <person name="Goudeau D."/>
            <person name="Malmstrom R."/>
            <person name="Woyke T."/>
            <person name="Hallam S."/>
            <person name="Tyson G.W."/>
            <person name="Wegener G."/>
            <person name="Boetius A."/>
            <person name="Orphan V.J."/>
        </authorList>
    </citation>
    <scope>NUCLEOTIDE SEQUENCE</scope>
    <source>
        <strain evidence="1">CONS3730D10UFb2</strain>
    </source>
</reference>
<evidence type="ECO:0000313" key="2">
    <source>
        <dbReference type="Proteomes" id="UP000315423"/>
    </source>
</evidence>
<gene>
    <name evidence="1" type="ORF">C5S46_00125</name>
</gene>
<protein>
    <submittedName>
        <fullName evidence="1">Uncharacterized protein</fullName>
    </submittedName>
</protein>
<sequence length="147" mass="16901">MNMRDLSIILGVFLFGYIITTGCIDSNHQQNLTINESQAINITQMNQTTQDYFSDYFINEEWRLVRATLLNETSQNVNNSTYQGEFPVWKVEMMERTCACNSIKKLHVIEGYVSPYTGEVFNVSTGMVLETQYDIQSCASLECHKNK</sequence>